<sequence length="89" mass="10496">MLVTCQMCSTYRNHCRLRLAWSESMRMDTATVVLIMDIFRRVRFSLQSDSRRTFIYGEGPGTFTTKRTPLDQHRYGGADSSFGRYSWFH</sequence>
<proteinExistence type="predicted"/>
<accession>A0A4Y2HK63</accession>
<organism evidence="1 2">
    <name type="scientific">Araneus ventricosus</name>
    <name type="common">Orbweaver spider</name>
    <name type="synonym">Epeira ventricosa</name>
    <dbReference type="NCBI Taxonomy" id="182803"/>
    <lineage>
        <taxon>Eukaryota</taxon>
        <taxon>Metazoa</taxon>
        <taxon>Ecdysozoa</taxon>
        <taxon>Arthropoda</taxon>
        <taxon>Chelicerata</taxon>
        <taxon>Arachnida</taxon>
        <taxon>Araneae</taxon>
        <taxon>Araneomorphae</taxon>
        <taxon>Entelegynae</taxon>
        <taxon>Araneoidea</taxon>
        <taxon>Araneidae</taxon>
        <taxon>Araneus</taxon>
    </lineage>
</organism>
<protein>
    <submittedName>
        <fullName evidence="1">Uncharacterized protein</fullName>
    </submittedName>
</protein>
<keyword evidence="2" id="KW-1185">Reference proteome</keyword>
<dbReference type="EMBL" id="BGPR01001992">
    <property type="protein sequence ID" value="GBM65751.1"/>
    <property type="molecule type" value="Genomic_DNA"/>
</dbReference>
<dbReference type="Proteomes" id="UP000499080">
    <property type="component" value="Unassembled WGS sequence"/>
</dbReference>
<reference evidence="1 2" key="1">
    <citation type="journal article" date="2019" name="Sci. Rep.">
        <title>Orb-weaving spider Araneus ventricosus genome elucidates the spidroin gene catalogue.</title>
        <authorList>
            <person name="Kono N."/>
            <person name="Nakamura H."/>
            <person name="Ohtoshi R."/>
            <person name="Moran D.A.P."/>
            <person name="Shinohara A."/>
            <person name="Yoshida Y."/>
            <person name="Fujiwara M."/>
            <person name="Mori M."/>
            <person name="Tomita M."/>
            <person name="Arakawa K."/>
        </authorList>
    </citation>
    <scope>NUCLEOTIDE SEQUENCE [LARGE SCALE GENOMIC DNA]</scope>
</reference>
<gene>
    <name evidence="1" type="ORF">AVEN_84656_1</name>
</gene>
<dbReference type="AlphaFoldDB" id="A0A4Y2HK63"/>
<comment type="caution">
    <text evidence="1">The sequence shown here is derived from an EMBL/GenBank/DDBJ whole genome shotgun (WGS) entry which is preliminary data.</text>
</comment>
<evidence type="ECO:0000313" key="1">
    <source>
        <dbReference type="EMBL" id="GBM65751.1"/>
    </source>
</evidence>
<name>A0A4Y2HK63_ARAVE</name>
<dbReference type="OrthoDB" id="10202881at2759"/>
<evidence type="ECO:0000313" key="2">
    <source>
        <dbReference type="Proteomes" id="UP000499080"/>
    </source>
</evidence>